<dbReference type="InterPro" id="IPR051908">
    <property type="entry name" value="Ribosomal_N-acetyltransferase"/>
</dbReference>
<dbReference type="Pfam" id="PF13302">
    <property type="entry name" value="Acetyltransf_3"/>
    <property type="match status" value="1"/>
</dbReference>
<protein>
    <recommendedName>
        <fullName evidence="1">N-acetyltransferase domain-containing protein</fullName>
    </recommendedName>
</protein>
<dbReference type="EMBL" id="CDOD01000018">
    <property type="protein sequence ID" value="CEN35264.1"/>
    <property type="molecule type" value="Genomic_DNA"/>
</dbReference>
<name>A0A0B7H9Q9_9FLAO</name>
<dbReference type="PANTHER" id="PTHR43441:SF11">
    <property type="entry name" value="RIBOSOMAL-PROTEIN-SERINE ACETYLTRANSFERASE"/>
    <property type="match status" value="1"/>
</dbReference>
<dbReference type="GO" id="GO:0005737">
    <property type="term" value="C:cytoplasm"/>
    <property type="evidence" value="ECO:0007669"/>
    <property type="project" value="TreeGrafter"/>
</dbReference>
<dbReference type="eggNOG" id="COG1670">
    <property type="taxonomic scope" value="Bacteria"/>
</dbReference>
<proteinExistence type="predicted"/>
<dbReference type="Gene3D" id="3.40.630.30">
    <property type="match status" value="1"/>
</dbReference>
<dbReference type="CDD" id="cd04301">
    <property type="entry name" value="NAT_SF"/>
    <property type="match status" value="1"/>
</dbReference>
<dbReference type="PROSITE" id="PS51186">
    <property type="entry name" value="GNAT"/>
    <property type="match status" value="1"/>
</dbReference>
<evidence type="ECO:0000259" key="1">
    <source>
        <dbReference type="PROSITE" id="PS51186"/>
    </source>
</evidence>
<evidence type="ECO:0000313" key="2">
    <source>
        <dbReference type="EMBL" id="CEN35264.1"/>
    </source>
</evidence>
<dbReference type="GO" id="GO:1990189">
    <property type="term" value="F:protein N-terminal-serine acetyltransferase activity"/>
    <property type="evidence" value="ECO:0007669"/>
    <property type="project" value="TreeGrafter"/>
</dbReference>
<dbReference type="InterPro" id="IPR000182">
    <property type="entry name" value="GNAT_dom"/>
</dbReference>
<dbReference type="GO" id="GO:0008999">
    <property type="term" value="F:protein-N-terminal-alanine acetyltransferase activity"/>
    <property type="evidence" value="ECO:0007669"/>
    <property type="project" value="TreeGrafter"/>
</dbReference>
<gene>
    <name evidence="2" type="ORF">CCYN2B_250078</name>
</gene>
<dbReference type="SUPFAM" id="SSF55729">
    <property type="entry name" value="Acyl-CoA N-acyltransferases (Nat)"/>
    <property type="match status" value="1"/>
</dbReference>
<dbReference type="STRING" id="28189.CCYN74_130082"/>
<dbReference type="Proteomes" id="UP000038055">
    <property type="component" value="Unassembled WGS sequence"/>
</dbReference>
<evidence type="ECO:0000313" key="3">
    <source>
        <dbReference type="Proteomes" id="UP000038055"/>
    </source>
</evidence>
<dbReference type="AlphaFoldDB" id="A0A0B7H9Q9"/>
<reference evidence="3" key="1">
    <citation type="submission" date="2015-01" db="EMBL/GenBank/DDBJ databases">
        <authorList>
            <person name="MANFREDI Pablo"/>
        </authorList>
    </citation>
    <scope>NUCLEOTIDE SEQUENCE [LARGE SCALE GENOMIC DNA]</scope>
    <source>
        <strain evidence="3">Ccyn2B</strain>
    </source>
</reference>
<dbReference type="InterPro" id="IPR016181">
    <property type="entry name" value="Acyl_CoA_acyltransferase"/>
</dbReference>
<sequence length="191" mass="22433">MILNPKRGLAHKRLIINEKLYLELVQLSDAEIIFNTIDIQRKYLGEWLPFVSFIKNLADEENFIKSALETMEQTKEYIFCIRKEDEFVGLISFIKTDKLNQRTEIGYWISETYQKQGIATRATKRMCEFAFTEMGMNRVQIRCAVGNLPSKNIPKRLGFIFEGIERQGERVSENVFRDLEVYSILKSEMVE</sequence>
<feature type="domain" description="N-acetyltransferase" evidence="1">
    <location>
        <begin position="22"/>
        <end position="178"/>
    </location>
</feature>
<dbReference type="PANTHER" id="PTHR43441">
    <property type="entry name" value="RIBOSOMAL-PROTEIN-SERINE ACETYLTRANSFERASE"/>
    <property type="match status" value="1"/>
</dbReference>
<dbReference type="RefSeq" id="WP_041991859.1">
    <property type="nucleotide sequence ID" value="NZ_CDOD01000018.1"/>
</dbReference>
<accession>A0A0B7H9Q9</accession>
<organism evidence="2 3">
    <name type="scientific">Capnocytophaga cynodegmi</name>
    <dbReference type="NCBI Taxonomy" id="28189"/>
    <lineage>
        <taxon>Bacteria</taxon>
        <taxon>Pseudomonadati</taxon>
        <taxon>Bacteroidota</taxon>
        <taxon>Flavobacteriia</taxon>
        <taxon>Flavobacteriales</taxon>
        <taxon>Flavobacteriaceae</taxon>
        <taxon>Capnocytophaga</taxon>
    </lineage>
</organism>
<keyword evidence="3" id="KW-1185">Reference proteome</keyword>